<sequence length="672" mass="72359">MPLQSPRRPNVPSRVSNSQSGAFLLPAAIIGGGLLAGALFGGDRVAGILTSPATALAQLIVSSVGIAVWWLTKAIVGLFTFVVYRFSQEVGFFGNPFVQTGWAVVRDITNWFFIVFLLVSAIATILNIPENYNARRILPKLIIVALLVNFSLFFTGFAVNVSQGITSIFVTQLTGQYDDIGQAFLNGLQITSISGSDFNIFDNLFQKLSDSMESIAQGLVAIFLLLFVAYVFARLALALLYRIVQLWILMILSPLAFLAAILPATETYWNKWLHDFTRWTVFAPIAVFFIWLGTWLILYLNNPDAPWGDYETNSGAVLAILGGADKIMRYAVVLIFLYMSIKVTETLAGEAAKFANATIGAAVGGVALGAAGGGAALGLLRASRIGAAAQGAVGRGLAGSPLARIPGAGGLSRTLMEPEERRAARRAETARDVEGKSLENKLATYKSYNSETEFDQRRGIAENLAKHGQLSALEKEVGPEEIQKLMAAEKKRGDSWTIRSAAWHKIQDPEERDTAHRRMTADMAESSAKDILTATVPDKDGKQIPAMQEFLKRGTGTQFAGLVLGARKTKETFDQLQQAIKENAEALQTNSSIRGYLAHSPGARELGIEMPPAPGPEPRRGAGGGRSPAGATPGGSIGGPLGAERGTDIDWEATRRAALEEERRRGEIFGSP</sequence>
<feature type="transmembrane region" description="Helical" evidence="5">
    <location>
        <begin position="20"/>
        <end position="41"/>
    </location>
</feature>
<keyword evidence="3 5" id="KW-0472">Membrane</keyword>
<comment type="caution">
    <text evidence="6">The sequence shown here is derived from an EMBL/GenBank/DDBJ whole genome shotgun (WGS) entry which is preliminary data.</text>
</comment>
<evidence type="ECO:0000256" key="4">
    <source>
        <dbReference type="SAM" id="MobiDB-lite"/>
    </source>
</evidence>
<feature type="region of interest" description="Disordered" evidence="4">
    <location>
        <begin position="604"/>
        <end position="672"/>
    </location>
</feature>
<keyword evidence="2 5" id="KW-1133">Transmembrane helix</keyword>
<proteinExistence type="predicted"/>
<evidence type="ECO:0000256" key="2">
    <source>
        <dbReference type="ARBA" id="ARBA00022989"/>
    </source>
</evidence>
<feature type="transmembrane region" description="Helical" evidence="5">
    <location>
        <begin position="214"/>
        <end position="232"/>
    </location>
</feature>
<dbReference type="EMBL" id="MHST01000011">
    <property type="protein sequence ID" value="OHA49340.1"/>
    <property type="molecule type" value="Genomic_DNA"/>
</dbReference>
<keyword evidence="1 5" id="KW-0812">Transmembrane</keyword>
<feature type="transmembrane region" description="Helical" evidence="5">
    <location>
        <begin position="141"/>
        <end position="159"/>
    </location>
</feature>
<organism evidence="6 7">
    <name type="scientific">Terrybacteria sp. (strain RIFCSPHIGHO2_01_FULL_58_15)</name>
    <dbReference type="NCBI Taxonomy" id="1802363"/>
    <lineage>
        <taxon>Bacteria</taxon>
        <taxon>Candidatus Terryibacteriota</taxon>
    </lineage>
</organism>
<evidence type="ECO:0000313" key="7">
    <source>
        <dbReference type="Proteomes" id="UP000178690"/>
    </source>
</evidence>
<feature type="transmembrane region" description="Helical" evidence="5">
    <location>
        <begin position="111"/>
        <end position="129"/>
    </location>
</feature>
<feature type="compositionally biased region" description="Basic and acidic residues" evidence="4">
    <location>
        <begin position="645"/>
        <end position="672"/>
    </location>
</feature>
<feature type="transmembrane region" description="Helical" evidence="5">
    <location>
        <begin position="313"/>
        <end position="339"/>
    </location>
</feature>
<accession>A0A1G2PLY6</accession>
<protein>
    <submittedName>
        <fullName evidence="6">Uncharacterized protein</fullName>
    </submittedName>
</protein>
<evidence type="ECO:0000256" key="3">
    <source>
        <dbReference type="ARBA" id="ARBA00023136"/>
    </source>
</evidence>
<dbReference type="GO" id="GO:0030255">
    <property type="term" value="P:protein secretion by the type IV secretion system"/>
    <property type="evidence" value="ECO:0007669"/>
    <property type="project" value="InterPro"/>
</dbReference>
<feature type="transmembrane region" description="Helical" evidence="5">
    <location>
        <begin position="359"/>
        <end position="380"/>
    </location>
</feature>
<reference evidence="6 7" key="1">
    <citation type="journal article" date="2016" name="Nat. Commun.">
        <title>Thousands of microbial genomes shed light on interconnected biogeochemical processes in an aquifer system.</title>
        <authorList>
            <person name="Anantharaman K."/>
            <person name="Brown C.T."/>
            <person name="Hug L.A."/>
            <person name="Sharon I."/>
            <person name="Castelle C.J."/>
            <person name="Probst A.J."/>
            <person name="Thomas B.C."/>
            <person name="Singh A."/>
            <person name="Wilkins M.J."/>
            <person name="Karaoz U."/>
            <person name="Brodie E.L."/>
            <person name="Williams K.H."/>
            <person name="Hubbard S.S."/>
            <person name="Banfield J.F."/>
        </authorList>
    </citation>
    <scope>NUCLEOTIDE SEQUENCE [LARGE SCALE GENOMIC DNA]</scope>
    <source>
        <strain evidence="7">RIFCSPHIGHO2_01_FULL_58_15</strain>
    </source>
</reference>
<evidence type="ECO:0000313" key="6">
    <source>
        <dbReference type="EMBL" id="OHA49340.1"/>
    </source>
</evidence>
<evidence type="ECO:0000256" key="1">
    <source>
        <dbReference type="ARBA" id="ARBA00022692"/>
    </source>
</evidence>
<dbReference type="STRING" id="1802363.A2682_01500"/>
<dbReference type="AlphaFoldDB" id="A0A1G2PLY6"/>
<feature type="compositionally biased region" description="Gly residues" evidence="4">
    <location>
        <begin position="621"/>
        <end position="641"/>
    </location>
</feature>
<dbReference type="InterPro" id="IPR007688">
    <property type="entry name" value="Conjugal_tfr_TrbL/VirB6"/>
</dbReference>
<dbReference type="Pfam" id="PF04610">
    <property type="entry name" value="TrbL"/>
    <property type="match status" value="1"/>
</dbReference>
<evidence type="ECO:0000256" key="5">
    <source>
        <dbReference type="SAM" id="Phobius"/>
    </source>
</evidence>
<feature type="transmembrane region" description="Helical" evidence="5">
    <location>
        <begin position="239"/>
        <end position="261"/>
    </location>
</feature>
<feature type="transmembrane region" description="Helical" evidence="5">
    <location>
        <begin position="281"/>
        <end position="301"/>
    </location>
</feature>
<dbReference type="Proteomes" id="UP000178690">
    <property type="component" value="Unassembled WGS sequence"/>
</dbReference>
<gene>
    <name evidence="6" type="ORF">A2682_01500</name>
</gene>
<name>A0A1G2PLY6_TERXR</name>